<evidence type="ECO:0000256" key="1">
    <source>
        <dbReference type="ARBA" id="ARBA00001968"/>
    </source>
</evidence>
<dbReference type="PANTHER" id="PTHR30636:SF3">
    <property type="entry name" value="UPF0701 PROTEIN YICC"/>
    <property type="match status" value="1"/>
</dbReference>
<reference evidence="8 9" key="1">
    <citation type="submission" date="2016-03" db="EMBL/GenBank/DDBJ databases">
        <title>Genome sequence of Nesiotobacter sp. nov., a moderately halophilic alphaproteobacterium isolated from the Yellow Sea, China.</title>
        <authorList>
            <person name="Zhang G."/>
            <person name="Zhang R."/>
        </authorList>
    </citation>
    <scope>NUCLEOTIDE SEQUENCE [LARGE SCALE GENOMIC DNA]</scope>
    <source>
        <strain evidence="8 9">WB1-6</strain>
    </source>
</reference>
<dbReference type="GO" id="GO:0004521">
    <property type="term" value="F:RNA endonuclease activity"/>
    <property type="evidence" value="ECO:0007669"/>
    <property type="project" value="InterPro"/>
</dbReference>
<dbReference type="NCBIfam" id="TIGR00255">
    <property type="entry name" value="YicC/YloC family endoribonuclease"/>
    <property type="match status" value="1"/>
</dbReference>
<dbReference type="InterPro" id="IPR013527">
    <property type="entry name" value="YicC-like_N"/>
</dbReference>
<feature type="domain" description="Endoribonuclease YicC-like C-terminal" evidence="7">
    <location>
        <begin position="182"/>
        <end position="296"/>
    </location>
</feature>
<evidence type="ECO:0000259" key="7">
    <source>
        <dbReference type="Pfam" id="PF08340"/>
    </source>
</evidence>
<evidence type="ECO:0000256" key="4">
    <source>
        <dbReference type="ARBA" id="ARBA00022801"/>
    </source>
</evidence>
<feature type="domain" description="Endoribonuclease YicC-like N-terminal" evidence="6">
    <location>
        <begin position="4"/>
        <end position="158"/>
    </location>
</feature>
<keyword evidence="2" id="KW-0540">Nuclease</keyword>
<evidence type="ECO:0000313" key="8">
    <source>
        <dbReference type="EMBL" id="OKL42993.1"/>
    </source>
</evidence>
<dbReference type="RefSeq" id="WP_028482784.1">
    <property type="nucleotide sequence ID" value="NZ_LVVZ01000022.1"/>
</dbReference>
<dbReference type="AlphaFoldDB" id="A0A1U7JE27"/>
<evidence type="ECO:0000256" key="3">
    <source>
        <dbReference type="ARBA" id="ARBA00022759"/>
    </source>
</evidence>
<evidence type="ECO:0000256" key="5">
    <source>
        <dbReference type="ARBA" id="ARBA00035648"/>
    </source>
</evidence>
<dbReference type="GO" id="GO:0016787">
    <property type="term" value="F:hydrolase activity"/>
    <property type="evidence" value="ECO:0007669"/>
    <property type="project" value="UniProtKB-KW"/>
</dbReference>
<accession>A0A1U7JE27</accession>
<dbReference type="EMBL" id="LVVZ01000022">
    <property type="protein sequence ID" value="OKL42993.1"/>
    <property type="molecule type" value="Genomic_DNA"/>
</dbReference>
<dbReference type="PANTHER" id="PTHR30636">
    <property type="entry name" value="UPF0701 PROTEIN YICC"/>
    <property type="match status" value="1"/>
</dbReference>
<dbReference type="InterPro" id="IPR005229">
    <property type="entry name" value="YicC/YloC-like"/>
</dbReference>
<evidence type="ECO:0000259" key="6">
    <source>
        <dbReference type="Pfam" id="PF03755"/>
    </source>
</evidence>
<dbReference type="Pfam" id="PF03755">
    <property type="entry name" value="YicC-like_N"/>
    <property type="match status" value="1"/>
</dbReference>
<evidence type="ECO:0008006" key="10">
    <source>
        <dbReference type="Google" id="ProtNLM"/>
    </source>
</evidence>
<dbReference type="STRING" id="197461.A3843_14710"/>
<evidence type="ECO:0000313" key="9">
    <source>
        <dbReference type="Proteomes" id="UP000185783"/>
    </source>
</evidence>
<organism evidence="8 9">
    <name type="scientific">Pseudovibrio exalbescens</name>
    <dbReference type="NCBI Taxonomy" id="197461"/>
    <lineage>
        <taxon>Bacteria</taxon>
        <taxon>Pseudomonadati</taxon>
        <taxon>Pseudomonadota</taxon>
        <taxon>Alphaproteobacteria</taxon>
        <taxon>Hyphomicrobiales</taxon>
        <taxon>Stappiaceae</taxon>
        <taxon>Pseudovibrio</taxon>
    </lineage>
</organism>
<gene>
    <name evidence="8" type="ORF">A3843_14710</name>
</gene>
<comment type="caution">
    <text evidence="8">The sequence shown here is derived from an EMBL/GenBank/DDBJ whole genome shotgun (WGS) entry which is preliminary data.</text>
</comment>
<keyword evidence="9" id="KW-1185">Reference proteome</keyword>
<proteinExistence type="inferred from homology"/>
<comment type="cofactor">
    <cofactor evidence="1">
        <name>a divalent metal cation</name>
        <dbReference type="ChEBI" id="CHEBI:60240"/>
    </cofactor>
</comment>
<keyword evidence="4" id="KW-0378">Hydrolase</keyword>
<protein>
    <recommendedName>
        <fullName evidence="10">YicC family protein</fullName>
    </recommendedName>
</protein>
<comment type="similarity">
    <text evidence="5">Belongs to the YicC/YloC family.</text>
</comment>
<dbReference type="Pfam" id="PF08340">
    <property type="entry name" value="YicC-like_C"/>
    <property type="match status" value="1"/>
</dbReference>
<sequence>MALASMTGFSREEGALENVRWTWELRSVNGKGLDLRLRIPQGYDALEATVRTLAGKHLKRGNVSINLQVQREQNDTTLAVNEQALEQVLDAIAVLQKRLPDAAPPNLDGILAHRGVLELKEAEDDEQHRDALFAALSDSFGRALEALVEMRRREGESLFELLRKQADAIQVLTERAENLPTRQPDAIRERLAAQVQQLMETNGSFDPQRLHQEAVLIATKADIREELDRLYAHVNALRDLIEAGGAVGRRMDFLAQEFNREANTLCSKSNSVELTAIGLELKTVIDQMREQIQNVE</sequence>
<dbReference type="InterPro" id="IPR013551">
    <property type="entry name" value="YicC-like_C"/>
</dbReference>
<name>A0A1U7JE27_9HYPH</name>
<evidence type="ECO:0000256" key="2">
    <source>
        <dbReference type="ARBA" id="ARBA00022722"/>
    </source>
</evidence>
<keyword evidence="3" id="KW-0255">Endonuclease</keyword>
<dbReference type="Proteomes" id="UP000185783">
    <property type="component" value="Unassembled WGS sequence"/>
</dbReference>